<comment type="catalytic activity">
    <reaction evidence="4">
        <text>GTP + succinate + CoA = succinyl-CoA + GDP + phosphate</text>
        <dbReference type="Rhea" id="RHEA:22120"/>
        <dbReference type="ChEBI" id="CHEBI:30031"/>
        <dbReference type="ChEBI" id="CHEBI:37565"/>
        <dbReference type="ChEBI" id="CHEBI:43474"/>
        <dbReference type="ChEBI" id="CHEBI:57287"/>
        <dbReference type="ChEBI" id="CHEBI:57292"/>
        <dbReference type="ChEBI" id="CHEBI:58189"/>
    </reaction>
</comment>
<accession>A0A2U9IVP9</accession>
<comment type="catalytic activity">
    <reaction evidence="4 7">
        <text>succinate + ATP + CoA = succinyl-CoA + ADP + phosphate</text>
        <dbReference type="Rhea" id="RHEA:17661"/>
        <dbReference type="ChEBI" id="CHEBI:30031"/>
        <dbReference type="ChEBI" id="CHEBI:30616"/>
        <dbReference type="ChEBI" id="CHEBI:43474"/>
        <dbReference type="ChEBI" id="CHEBI:57287"/>
        <dbReference type="ChEBI" id="CHEBI:57292"/>
        <dbReference type="ChEBI" id="CHEBI:456216"/>
        <dbReference type="EC" id="6.2.1.5"/>
    </reaction>
</comment>
<dbReference type="NCBIfam" id="NF004230">
    <property type="entry name" value="PRK05678.1"/>
    <property type="match status" value="1"/>
</dbReference>
<dbReference type="KEGG" id="mhk:DFR87_10785"/>
<dbReference type="STRING" id="1293036.GCA_001315825_03106"/>
<dbReference type="InterPro" id="IPR016102">
    <property type="entry name" value="Succinyl-CoA_synth-like"/>
</dbReference>
<evidence type="ECO:0000313" key="10">
    <source>
        <dbReference type="Proteomes" id="UP000247586"/>
    </source>
</evidence>
<evidence type="ECO:0000256" key="6">
    <source>
        <dbReference type="RuleBase" id="RU000677"/>
    </source>
</evidence>
<evidence type="ECO:0000256" key="3">
    <source>
        <dbReference type="ARBA" id="ARBA00022741"/>
    </source>
</evidence>
<dbReference type="NCBIfam" id="TIGR01019">
    <property type="entry name" value="sucCoAalpha"/>
    <property type="match status" value="1"/>
</dbReference>
<dbReference type="GO" id="GO:0006099">
    <property type="term" value="P:tricarboxylic acid cycle"/>
    <property type="evidence" value="ECO:0007669"/>
    <property type="project" value="UniProtKB-UniRule"/>
</dbReference>
<name>A0A2U9IVP9_9CREN</name>
<dbReference type="InterPro" id="IPR036291">
    <property type="entry name" value="NAD(P)-bd_dom_sf"/>
</dbReference>
<dbReference type="SMART" id="SM00881">
    <property type="entry name" value="CoA_binding"/>
    <property type="match status" value="1"/>
</dbReference>
<evidence type="ECO:0000256" key="2">
    <source>
        <dbReference type="ARBA" id="ARBA00022598"/>
    </source>
</evidence>
<dbReference type="InterPro" id="IPR017440">
    <property type="entry name" value="Cit_synth/succinyl-CoA_lig_AS"/>
</dbReference>
<dbReference type="PROSITE" id="PS01216">
    <property type="entry name" value="SUCCINYL_COA_LIG_1"/>
    <property type="match status" value="1"/>
</dbReference>
<evidence type="ECO:0000313" key="9">
    <source>
        <dbReference type="EMBL" id="AWS00086.1"/>
    </source>
</evidence>
<evidence type="ECO:0000256" key="7">
    <source>
        <dbReference type="RuleBase" id="RU000699"/>
    </source>
</evidence>
<dbReference type="PANTHER" id="PTHR11117:SF2">
    <property type="entry name" value="SUCCINATE--COA LIGASE [ADP_GDP-FORMING] SUBUNIT ALPHA, MITOCHONDRIAL"/>
    <property type="match status" value="1"/>
</dbReference>
<dbReference type="GO" id="GO:0004775">
    <property type="term" value="F:succinate-CoA ligase (ADP-forming) activity"/>
    <property type="evidence" value="ECO:0007669"/>
    <property type="project" value="UniProtKB-UniRule"/>
</dbReference>
<reference evidence="10" key="3">
    <citation type="submission" date="2020-03" db="EMBL/GenBank/DDBJ databases">
        <title>Sequencing and Assembly of Multiple Reported Metal-Biooxidizing Members of the Extremely Thermoacidophilic Archaeal Family Sulfolobaceae.</title>
        <authorList>
            <person name="Counts J.A."/>
            <person name="Kelly R.M."/>
        </authorList>
    </citation>
    <scope>NUCLEOTIDE SEQUENCE [LARGE SCALE GENOMIC DNA]</scope>
    <source>
        <strain evidence="10">HO1-1</strain>
    </source>
</reference>
<comment type="subunit">
    <text evidence="4 7">Heterotetramer of two alpha and two beta subunits.</text>
</comment>
<proteinExistence type="inferred from homology"/>
<evidence type="ECO:0000256" key="5">
    <source>
        <dbReference type="PIRSR" id="PIRSR001553-1"/>
    </source>
</evidence>
<dbReference type="EMBL" id="CP029287">
    <property type="protein sequence ID" value="AWS00086.1"/>
    <property type="molecule type" value="Genomic_DNA"/>
</dbReference>
<dbReference type="OrthoDB" id="55711at2157"/>
<dbReference type="PRINTS" id="PR01798">
    <property type="entry name" value="SCOASYNTHASE"/>
</dbReference>
<comment type="function">
    <text evidence="4 7">Succinyl-CoA synthetase functions in the citric acid cycle (TCA), coupling the hydrolysis of succinyl-CoA to the synthesis of either ATP or GTP and thus represents the only step of substrate-level phosphorylation in the TCA. The alpha subunit of the enzyme binds the substrates coenzyme A and phosphate, while succinate binding and nucleotide specificity is provided by the beta subunit.</text>
</comment>
<keyword evidence="10" id="KW-1185">Reference proteome</keyword>
<feature type="binding site" evidence="4">
    <location>
        <position position="155"/>
    </location>
    <ligand>
        <name>substrate</name>
        <note>ligand shared with subunit beta</note>
    </ligand>
</feature>
<dbReference type="SUPFAM" id="SSF52210">
    <property type="entry name" value="Succinyl-CoA synthetase domains"/>
    <property type="match status" value="1"/>
</dbReference>
<dbReference type="GO" id="GO:0004776">
    <property type="term" value="F:succinate-CoA ligase (GDP-forming) activity"/>
    <property type="evidence" value="ECO:0007669"/>
    <property type="project" value="TreeGrafter"/>
</dbReference>
<dbReference type="InterPro" id="IPR005811">
    <property type="entry name" value="SUCC_ACL_C"/>
</dbReference>
<feature type="binding site" evidence="4">
    <location>
        <position position="39"/>
    </location>
    <ligand>
        <name>CoA</name>
        <dbReference type="ChEBI" id="CHEBI:57287"/>
    </ligand>
</feature>
<dbReference type="GO" id="GO:0009361">
    <property type="term" value="C:succinate-CoA ligase complex (ADP-forming)"/>
    <property type="evidence" value="ECO:0007669"/>
    <property type="project" value="TreeGrafter"/>
</dbReference>
<dbReference type="PROSITE" id="PS00399">
    <property type="entry name" value="SUCCINYL_COA_LIG_2"/>
    <property type="match status" value="1"/>
</dbReference>
<evidence type="ECO:0000259" key="8">
    <source>
        <dbReference type="SMART" id="SM00881"/>
    </source>
</evidence>
<dbReference type="GO" id="GO:0000166">
    <property type="term" value="F:nucleotide binding"/>
    <property type="evidence" value="ECO:0007669"/>
    <property type="project" value="UniProtKB-KW"/>
</dbReference>
<dbReference type="Proteomes" id="UP000247586">
    <property type="component" value="Chromosome"/>
</dbReference>
<reference evidence="10" key="2">
    <citation type="submission" date="2020-03" db="EMBL/GenBank/DDBJ databases">
        <title>Complete Genome Sequences of Extremely Thermoacidophilic, Metal-Mobilizing Type-Strain Members of the Archaeal Family Sulfolobaceae: Acidianus brierleyi DSM-1651T, Acidianus sulfidivorans DSM-18786T, Metallosphaera hakonensis DSM-7519T, and Metallosphaera prunae DSM-10039T.</title>
        <authorList>
            <person name="Counts J.A."/>
            <person name="Kelly R.M."/>
        </authorList>
    </citation>
    <scope>NUCLEOTIDE SEQUENCE [LARGE SCALE GENOMIC DNA]</scope>
    <source>
        <strain evidence="10">HO1-1</strain>
    </source>
</reference>
<dbReference type="RefSeq" id="WP_110369515.1">
    <property type="nucleotide sequence ID" value="NZ_BBBA01000065.1"/>
</dbReference>
<protein>
    <recommendedName>
        <fullName evidence="4">Succinate--CoA ligase [ADP-forming] subunit alpha</fullName>
        <ecNumber evidence="4">6.2.1.5</ecNumber>
    </recommendedName>
    <alternativeName>
        <fullName evidence="4">Succinyl-CoA synthetase subunit alpha</fullName>
        <shortName evidence="4">SCS-alpha</shortName>
    </alternativeName>
</protein>
<dbReference type="PIRSF" id="PIRSF001553">
    <property type="entry name" value="SucCS_alpha"/>
    <property type="match status" value="1"/>
</dbReference>
<keyword evidence="1 4" id="KW-0816">Tricarboxylic acid cycle</keyword>
<sequence length="285" mass="30389">MNSNTRVLVQGITGKEGSFHTSMMLKYGTKVVAGVSPGKGGSQVNGVPVYDTVQEATKEHEIDASIIFVPAKFASDAVYEAVDAGVKLIVVITEHIPVVEVAKFVRYAKVRGSRVIGPNCPGLVVPGESLLGILPSKYFKKGSIGIVSRSGTLTYEVSHLVGDIGQSTVIGIGGDPIVGTSLQDVVIEFDSDEHTEAIVIIGEIGGTMEEKVAQMKRDGKIRKSIVGYIAGLTAPKEKRMGHAGAVVYMGMGTFESKVESFKRANIPVANTPYEIRDILTKIIRK</sequence>
<dbReference type="InterPro" id="IPR003781">
    <property type="entry name" value="CoA-bd"/>
</dbReference>
<gene>
    <name evidence="4" type="primary">sucD</name>
    <name evidence="9" type="ORF">DFR87_10785</name>
</gene>
<dbReference type="Pfam" id="PF00549">
    <property type="entry name" value="Ligase_CoA"/>
    <property type="match status" value="1"/>
</dbReference>
<dbReference type="FunFam" id="3.40.50.720:FF:000277">
    <property type="entry name" value="Succinate--CoA ligase [ADP-forming] subunit alpha"/>
    <property type="match status" value="1"/>
</dbReference>
<dbReference type="HAMAP" id="MF_01988">
    <property type="entry name" value="Succ_CoA_alpha"/>
    <property type="match status" value="1"/>
</dbReference>
<organism evidence="9 10">
    <name type="scientific">Metallosphaera hakonensis JCM 8857 = DSM 7519</name>
    <dbReference type="NCBI Taxonomy" id="1293036"/>
    <lineage>
        <taxon>Archaea</taxon>
        <taxon>Thermoproteota</taxon>
        <taxon>Thermoprotei</taxon>
        <taxon>Sulfolobales</taxon>
        <taxon>Sulfolobaceae</taxon>
        <taxon>Metallosphaera</taxon>
    </lineage>
</organism>
<reference evidence="9 10" key="1">
    <citation type="submission" date="2018-05" db="EMBL/GenBank/DDBJ databases">
        <title>Complete Genome Sequences of Extremely Thermoacidophilic, Metal-Mobilizing Type-Strain Members of the Archaeal Family Sulfolobaceae: Acidianus brierleyi DSM-1651T, Acidianus sulfidivorans DSM-18786T, Metallosphaera hakonensis DSM-7519T, and Metallosphaera prunae DSM-10039T.</title>
        <authorList>
            <person name="Counts J.A."/>
            <person name="Kelly R.M."/>
        </authorList>
    </citation>
    <scope>NUCLEOTIDE SEQUENCE [LARGE SCALE GENOMIC DNA]</scope>
    <source>
        <strain evidence="9 10">HO1-1</strain>
    </source>
</reference>
<dbReference type="AlphaFoldDB" id="A0A2U9IVP9"/>
<dbReference type="Gene3D" id="3.40.50.720">
    <property type="entry name" value="NAD(P)-binding Rossmann-like Domain"/>
    <property type="match status" value="1"/>
</dbReference>
<dbReference type="SUPFAM" id="SSF51735">
    <property type="entry name" value="NAD(P)-binding Rossmann-fold domains"/>
    <property type="match status" value="1"/>
</dbReference>
<dbReference type="FunFam" id="3.40.50.261:FF:000006">
    <property type="entry name" value="Succinate--CoA ligase [ADP-forming] subunit alpha"/>
    <property type="match status" value="1"/>
</dbReference>
<evidence type="ECO:0000256" key="1">
    <source>
        <dbReference type="ARBA" id="ARBA00022532"/>
    </source>
</evidence>
<feature type="binding site" evidence="4">
    <location>
        <begin position="13"/>
        <end position="16"/>
    </location>
    <ligand>
        <name>CoA</name>
        <dbReference type="ChEBI" id="CHEBI:57287"/>
    </ligand>
</feature>
<dbReference type="EC" id="6.2.1.5" evidence="4"/>
<feature type="domain" description="CoA-binding" evidence="8">
    <location>
        <begin position="1"/>
        <end position="96"/>
    </location>
</feature>
<comment type="similarity">
    <text evidence="4 6">Belongs to the succinate/malate CoA ligase alpha subunit family.</text>
</comment>
<dbReference type="InterPro" id="IPR005810">
    <property type="entry name" value="CoA_lig_alpha"/>
</dbReference>
<dbReference type="UniPathway" id="UPA00223">
    <property type="reaction ID" value="UER00999"/>
</dbReference>
<feature type="active site" description="Tele-phosphohistidine intermediate" evidence="4 5">
    <location>
        <position position="242"/>
    </location>
</feature>
<comment type="pathway">
    <text evidence="4 7">Carbohydrate metabolism; tricarboxylic acid cycle; succinate from succinyl-CoA (ligase route): step 1/1.</text>
</comment>
<evidence type="ECO:0000256" key="4">
    <source>
        <dbReference type="HAMAP-Rule" id="MF_01988"/>
    </source>
</evidence>
<dbReference type="InterPro" id="IPR033847">
    <property type="entry name" value="Citrt_syn/SCS-alpha_CS"/>
</dbReference>
<dbReference type="Gene3D" id="3.40.50.261">
    <property type="entry name" value="Succinyl-CoA synthetase domains"/>
    <property type="match status" value="1"/>
</dbReference>
<dbReference type="Pfam" id="PF02629">
    <property type="entry name" value="CoA_binding"/>
    <property type="match status" value="1"/>
</dbReference>
<dbReference type="PANTHER" id="PTHR11117">
    <property type="entry name" value="SUCCINYL-COA LIGASE SUBUNIT ALPHA"/>
    <property type="match status" value="1"/>
</dbReference>
<feature type="binding site" evidence="4">
    <location>
        <begin position="92"/>
        <end position="94"/>
    </location>
    <ligand>
        <name>CoA</name>
        <dbReference type="ChEBI" id="CHEBI:57287"/>
    </ligand>
</feature>
<keyword evidence="3 4" id="KW-0547">Nucleotide-binding</keyword>
<keyword evidence="2 4" id="KW-0436">Ligase</keyword>